<dbReference type="Proteomes" id="UP001432027">
    <property type="component" value="Unassembled WGS sequence"/>
</dbReference>
<gene>
    <name evidence="1" type="ORF">PENTCL1PPCAC_10063</name>
</gene>
<evidence type="ECO:0000313" key="2">
    <source>
        <dbReference type="Proteomes" id="UP001432027"/>
    </source>
</evidence>
<organism evidence="1 2">
    <name type="scientific">Pristionchus entomophagus</name>
    <dbReference type="NCBI Taxonomy" id="358040"/>
    <lineage>
        <taxon>Eukaryota</taxon>
        <taxon>Metazoa</taxon>
        <taxon>Ecdysozoa</taxon>
        <taxon>Nematoda</taxon>
        <taxon>Chromadorea</taxon>
        <taxon>Rhabditida</taxon>
        <taxon>Rhabditina</taxon>
        <taxon>Diplogasteromorpha</taxon>
        <taxon>Diplogasteroidea</taxon>
        <taxon>Neodiplogasteridae</taxon>
        <taxon>Pristionchus</taxon>
    </lineage>
</organism>
<feature type="non-terminal residue" evidence="1">
    <location>
        <position position="85"/>
    </location>
</feature>
<feature type="non-terminal residue" evidence="1">
    <location>
        <position position="1"/>
    </location>
</feature>
<name>A0AAV5SXQ1_9BILA</name>
<keyword evidence="2" id="KW-1185">Reference proteome</keyword>
<protein>
    <submittedName>
        <fullName evidence="1">Uncharacterized protein</fullName>
    </submittedName>
</protein>
<reference evidence="1" key="1">
    <citation type="submission" date="2023-10" db="EMBL/GenBank/DDBJ databases">
        <title>Genome assembly of Pristionchus species.</title>
        <authorList>
            <person name="Yoshida K."/>
            <person name="Sommer R.J."/>
        </authorList>
    </citation>
    <scope>NUCLEOTIDE SEQUENCE</scope>
    <source>
        <strain evidence="1">RS0144</strain>
    </source>
</reference>
<dbReference type="AlphaFoldDB" id="A0AAV5SXQ1"/>
<comment type="caution">
    <text evidence="1">The sequence shown here is derived from an EMBL/GenBank/DDBJ whole genome shotgun (WGS) entry which is preliminary data.</text>
</comment>
<dbReference type="EMBL" id="BTSX01000003">
    <property type="protein sequence ID" value="GMS87888.1"/>
    <property type="molecule type" value="Genomic_DNA"/>
</dbReference>
<sequence length="85" mass="9772">IVRNFANSLAAGASRDDLRVFETWFESNLAGIREVKARNESNPLYRMKFGTQEIASKIEEIDKVCERRFPSIKYQVSIFAKSLTL</sequence>
<accession>A0AAV5SXQ1</accession>
<proteinExistence type="predicted"/>
<evidence type="ECO:0000313" key="1">
    <source>
        <dbReference type="EMBL" id="GMS87888.1"/>
    </source>
</evidence>